<accession>A0ABP8IUI2</accession>
<evidence type="ECO:0000313" key="1">
    <source>
        <dbReference type="EMBL" id="GAA4374007.1"/>
    </source>
</evidence>
<reference evidence="2" key="1">
    <citation type="journal article" date="2019" name="Int. J. Syst. Evol. Microbiol.">
        <title>The Global Catalogue of Microorganisms (GCM) 10K type strain sequencing project: providing services to taxonomists for standard genome sequencing and annotation.</title>
        <authorList>
            <consortium name="The Broad Institute Genomics Platform"/>
            <consortium name="The Broad Institute Genome Sequencing Center for Infectious Disease"/>
            <person name="Wu L."/>
            <person name="Ma J."/>
        </authorList>
    </citation>
    <scope>NUCLEOTIDE SEQUENCE [LARGE SCALE GENOMIC DNA]</scope>
    <source>
        <strain evidence="2">JCM 17924</strain>
    </source>
</reference>
<gene>
    <name evidence="1" type="ORF">GCM10023186_05130</name>
</gene>
<organism evidence="1 2">
    <name type="scientific">Hymenobacter koreensis</name>
    <dbReference type="NCBI Taxonomy" id="1084523"/>
    <lineage>
        <taxon>Bacteria</taxon>
        <taxon>Pseudomonadati</taxon>
        <taxon>Bacteroidota</taxon>
        <taxon>Cytophagia</taxon>
        <taxon>Cytophagales</taxon>
        <taxon>Hymenobacteraceae</taxon>
        <taxon>Hymenobacter</taxon>
    </lineage>
</organism>
<proteinExistence type="predicted"/>
<name>A0ABP8IUI2_9BACT</name>
<evidence type="ECO:0000313" key="2">
    <source>
        <dbReference type="Proteomes" id="UP001500454"/>
    </source>
</evidence>
<comment type="caution">
    <text evidence="1">The sequence shown here is derived from an EMBL/GenBank/DDBJ whole genome shotgun (WGS) entry which is preliminary data.</text>
</comment>
<dbReference type="RefSeq" id="WP_345221090.1">
    <property type="nucleotide sequence ID" value="NZ_BAABHA010000001.1"/>
</dbReference>
<keyword evidence="2" id="KW-1185">Reference proteome</keyword>
<protein>
    <submittedName>
        <fullName evidence="1">Uncharacterized protein</fullName>
    </submittedName>
</protein>
<dbReference type="EMBL" id="BAABHA010000001">
    <property type="protein sequence ID" value="GAA4374007.1"/>
    <property type="molecule type" value="Genomic_DNA"/>
</dbReference>
<dbReference type="Proteomes" id="UP001500454">
    <property type="component" value="Unassembled WGS sequence"/>
</dbReference>
<sequence length="171" mass="17816">MIRPLLSSALLYGRGLLLVMLLLATLGAAPAQLTGGTFRCKINGKAAASSTEAPRAMLMGNALSFFGNAGAVGGISISIYPANFAKLPVTRPVTSAQEMEKYAQVDYFPKGTWGQERIRARGGNVTVTKFNAAGGTASCTITGCTAKLANGQTIALNDIVFENVPVTKMGR</sequence>